<dbReference type="Proteomes" id="UP000190274">
    <property type="component" value="Chromosome H"/>
</dbReference>
<dbReference type="SUPFAM" id="SSF50044">
    <property type="entry name" value="SH3-domain"/>
    <property type="match status" value="1"/>
</dbReference>
<keyword evidence="6" id="KW-1185">Reference proteome</keyword>
<dbReference type="PROSITE" id="PS50002">
    <property type="entry name" value="SH3"/>
    <property type="match status" value="1"/>
</dbReference>
<evidence type="ECO:0000313" key="5">
    <source>
        <dbReference type="EMBL" id="SCU98693.1"/>
    </source>
</evidence>
<dbReference type="InterPro" id="IPR046982">
    <property type="entry name" value="BIN3/RVS161-like"/>
</dbReference>
<protein>
    <submittedName>
        <fullName evidence="5">LADA_0H14774g1_1</fullName>
    </submittedName>
</protein>
<dbReference type="GO" id="GO:1990528">
    <property type="term" value="C:Rvs161p-Rvs167p complex"/>
    <property type="evidence" value="ECO:0007669"/>
    <property type="project" value="TreeGrafter"/>
</dbReference>
<dbReference type="AlphaFoldDB" id="A0A1G4K4K3"/>
<reference evidence="5 6" key="1">
    <citation type="submission" date="2016-03" db="EMBL/GenBank/DDBJ databases">
        <authorList>
            <person name="Devillers H."/>
        </authorList>
    </citation>
    <scope>NUCLEOTIDE SEQUENCE [LARGE SCALE GENOMIC DNA]</scope>
    <source>
        <strain evidence="5">CBS 10888</strain>
    </source>
</reference>
<dbReference type="GO" id="GO:0008289">
    <property type="term" value="F:lipid binding"/>
    <property type="evidence" value="ECO:0007669"/>
    <property type="project" value="TreeGrafter"/>
</dbReference>
<sequence>MKERAQGEKGRPKKYRVYGPQPNLGKANVRTQLTDPMFEEVFRDFKHMRRLLKTLLMGCDSYSDGMASFVEGAIGLSSHFESILNNSEKWRYRLPTRKLYAPSGSPFVHDQHMPDSYQYDKSPLEPLSIASQNCMSQNFLSKHNVRNFRCRQEVARGRIKADLKLMDRALRQPLVRVHELCLQISELARARETCVAKVLDCTAKYDQWREKNRKHMGPRQVRDKLRHARDLELERMKYESLNATTKVKVQVFLTLFARLMEKWVEGFILNSYSLAFTLYSNIGCAEEVFGMVSQPVASQLDGLSAQDCVSDGHLIPPETCPPHGAGCASGQAQMPMQDIVTKFRSDIDCVNMHMSDLRITDFARFYNATICSAKESAKTQSQEYAIHGSVPLLYATALYDYGMDDAGYQLGDLTFHRGEVIRVIRKNDPSWWYGESMRTKHRGYLPSNYIVVERYT</sequence>
<dbReference type="EMBL" id="LT598461">
    <property type="protein sequence ID" value="SCU98693.1"/>
    <property type="molecule type" value="Genomic_DNA"/>
</dbReference>
<evidence type="ECO:0000259" key="4">
    <source>
        <dbReference type="PROSITE" id="PS50002"/>
    </source>
</evidence>
<dbReference type="GO" id="GO:0043332">
    <property type="term" value="C:mating projection tip"/>
    <property type="evidence" value="ECO:0007669"/>
    <property type="project" value="TreeGrafter"/>
</dbReference>
<dbReference type="GO" id="GO:0030479">
    <property type="term" value="C:actin cortical patch"/>
    <property type="evidence" value="ECO:0007669"/>
    <property type="project" value="TreeGrafter"/>
</dbReference>
<evidence type="ECO:0000256" key="2">
    <source>
        <dbReference type="PROSITE-ProRule" id="PRU00192"/>
    </source>
</evidence>
<dbReference type="PANTHER" id="PTHR47174">
    <property type="entry name" value="BRIDGING INTEGRATOR 3"/>
    <property type="match status" value="1"/>
</dbReference>
<dbReference type="PRINTS" id="PR00452">
    <property type="entry name" value="SH3DOMAIN"/>
</dbReference>
<dbReference type="SMART" id="SM00326">
    <property type="entry name" value="SH3"/>
    <property type="match status" value="1"/>
</dbReference>
<feature type="region of interest" description="Disordered" evidence="3">
    <location>
        <begin position="1"/>
        <end position="22"/>
    </location>
</feature>
<dbReference type="GO" id="GO:0051666">
    <property type="term" value="P:actin cortical patch localization"/>
    <property type="evidence" value="ECO:0007669"/>
    <property type="project" value="InterPro"/>
</dbReference>
<dbReference type="InterPro" id="IPR027267">
    <property type="entry name" value="AH/BAR_dom_sf"/>
</dbReference>
<dbReference type="Pfam" id="PF00018">
    <property type="entry name" value="SH3_1"/>
    <property type="match status" value="1"/>
</dbReference>
<dbReference type="Gene3D" id="2.30.30.40">
    <property type="entry name" value="SH3 Domains"/>
    <property type="match status" value="1"/>
</dbReference>
<accession>A0A1G4K4K3</accession>
<feature type="domain" description="SH3" evidence="4">
    <location>
        <begin position="390"/>
        <end position="455"/>
    </location>
</feature>
<evidence type="ECO:0000256" key="3">
    <source>
        <dbReference type="SAM" id="MobiDB-lite"/>
    </source>
</evidence>
<feature type="compositionally biased region" description="Basic and acidic residues" evidence="3">
    <location>
        <begin position="1"/>
        <end position="10"/>
    </location>
</feature>
<dbReference type="CDD" id="cd00174">
    <property type="entry name" value="SH3"/>
    <property type="match status" value="1"/>
</dbReference>
<dbReference type="STRING" id="1266660.A0A1G4K4K3"/>
<organism evidence="5 6">
    <name type="scientific">Lachancea dasiensis</name>
    <dbReference type="NCBI Taxonomy" id="1072105"/>
    <lineage>
        <taxon>Eukaryota</taxon>
        <taxon>Fungi</taxon>
        <taxon>Dikarya</taxon>
        <taxon>Ascomycota</taxon>
        <taxon>Saccharomycotina</taxon>
        <taxon>Saccharomycetes</taxon>
        <taxon>Saccharomycetales</taxon>
        <taxon>Saccharomycetaceae</taxon>
        <taxon>Lachancea</taxon>
    </lineage>
</organism>
<dbReference type="OrthoDB" id="10255128at2759"/>
<keyword evidence="1 2" id="KW-0728">SH3 domain</keyword>
<dbReference type="Gene3D" id="1.20.1270.60">
    <property type="entry name" value="Arfaptin homology (AH) domain/BAR domain"/>
    <property type="match status" value="1"/>
</dbReference>
<gene>
    <name evidence="5" type="ORF">LADA_0H14774G</name>
</gene>
<dbReference type="SUPFAM" id="SSF103657">
    <property type="entry name" value="BAR/IMD domain-like"/>
    <property type="match status" value="1"/>
</dbReference>
<proteinExistence type="predicted"/>
<name>A0A1G4K4K3_9SACH</name>
<dbReference type="GO" id="GO:0097320">
    <property type="term" value="P:plasma membrane tubulation"/>
    <property type="evidence" value="ECO:0007669"/>
    <property type="project" value="TreeGrafter"/>
</dbReference>
<dbReference type="InterPro" id="IPR001452">
    <property type="entry name" value="SH3_domain"/>
</dbReference>
<evidence type="ECO:0000256" key="1">
    <source>
        <dbReference type="ARBA" id="ARBA00022443"/>
    </source>
</evidence>
<dbReference type="InterPro" id="IPR036028">
    <property type="entry name" value="SH3-like_dom_sf"/>
</dbReference>
<dbReference type="GO" id="GO:0006897">
    <property type="term" value="P:endocytosis"/>
    <property type="evidence" value="ECO:0007669"/>
    <property type="project" value="InterPro"/>
</dbReference>
<dbReference type="PANTHER" id="PTHR47174:SF1">
    <property type="entry name" value="REDUCED VIABILITY UPON STARVATION PROTEIN 167"/>
    <property type="match status" value="1"/>
</dbReference>
<evidence type="ECO:0000313" key="6">
    <source>
        <dbReference type="Proteomes" id="UP000190274"/>
    </source>
</evidence>
<dbReference type="GO" id="GO:0031097">
    <property type="term" value="C:medial cortex"/>
    <property type="evidence" value="ECO:0007669"/>
    <property type="project" value="TreeGrafter"/>
</dbReference>